<dbReference type="AlphaFoldDB" id="A0AAV9X532"/>
<feature type="region of interest" description="Disordered" evidence="2">
    <location>
        <begin position="866"/>
        <end position="1082"/>
    </location>
</feature>
<dbReference type="Pfam" id="PF00400">
    <property type="entry name" value="WD40"/>
    <property type="match status" value="3"/>
</dbReference>
<feature type="repeat" description="WD" evidence="1">
    <location>
        <begin position="633"/>
        <end position="666"/>
    </location>
</feature>
<dbReference type="SMART" id="SM00320">
    <property type="entry name" value="WD40"/>
    <property type="match status" value="8"/>
</dbReference>
<feature type="region of interest" description="Disordered" evidence="2">
    <location>
        <begin position="416"/>
        <end position="436"/>
    </location>
</feature>
<feature type="region of interest" description="Disordered" evidence="2">
    <location>
        <begin position="144"/>
        <end position="163"/>
    </location>
</feature>
<organism evidence="3 4">
    <name type="scientific">Orbilia ellipsospora</name>
    <dbReference type="NCBI Taxonomy" id="2528407"/>
    <lineage>
        <taxon>Eukaryota</taxon>
        <taxon>Fungi</taxon>
        <taxon>Dikarya</taxon>
        <taxon>Ascomycota</taxon>
        <taxon>Pezizomycotina</taxon>
        <taxon>Orbiliomycetes</taxon>
        <taxon>Orbiliales</taxon>
        <taxon>Orbiliaceae</taxon>
        <taxon>Orbilia</taxon>
    </lineage>
</organism>
<dbReference type="InterPro" id="IPR036322">
    <property type="entry name" value="WD40_repeat_dom_sf"/>
</dbReference>
<feature type="region of interest" description="Disordered" evidence="2">
    <location>
        <begin position="1196"/>
        <end position="1216"/>
    </location>
</feature>
<comment type="caution">
    <text evidence="3">The sequence shown here is derived from an EMBL/GenBank/DDBJ whole genome shotgun (WGS) entry which is preliminary data.</text>
</comment>
<dbReference type="PANTHER" id="PTHR45589">
    <property type="entry name" value="WD REPEAT DOMAIN 62, ISOFORM G"/>
    <property type="match status" value="1"/>
</dbReference>
<feature type="region of interest" description="Disordered" evidence="2">
    <location>
        <begin position="1144"/>
        <end position="1172"/>
    </location>
</feature>
<evidence type="ECO:0000256" key="1">
    <source>
        <dbReference type="PROSITE-ProRule" id="PRU00221"/>
    </source>
</evidence>
<reference evidence="3 4" key="1">
    <citation type="submission" date="2019-10" db="EMBL/GenBank/DDBJ databases">
        <authorList>
            <person name="Palmer J.M."/>
        </authorList>
    </citation>
    <scope>NUCLEOTIDE SEQUENCE [LARGE SCALE GENOMIC DNA]</scope>
    <source>
        <strain evidence="3 4">TWF694</strain>
    </source>
</reference>
<dbReference type="Gene3D" id="2.130.10.10">
    <property type="entry name" value="YVTN repeat-like/Quinoprotein amine dehydrogenase"/>
    <property type="match status" value="3"/>
</dbReference>
<feature type="compositionally biased region" description="Basic and acidic residues" evidence="2">
    <location>
        <begin position="149"/>
        <end position="163"/>
    </location>
</feature>
<dbReference type="PROSITE" id="PS50082">
    <property type="entry name" value="WD_REPEATS_2"/>
    <property type="match status" value="1"/>
</dbReference>
<keyword evidence="1" id="KW-0853">WD repeat</keyword>
<evidence type="ECO:0000313" key="3">
    <source>
        <dbReference type="EMBL" id="KAK6535387.1"/>
    </source>
</evidence>
<dbReference type="PANTHER" id="PTHR45589:SF1">
    <property type="entry name" value="WD REPEAT DOMAIN 62, ISOFORM G"/>
    <property type="match status" value="1"/>
</dbReference>
<feature type="region of interest" description="Disordered" evidence="2">
    <location>
        <begin position="108"/>
        <end position="133"/>
    </location>
</feature>
<feature type="compositionally biased region" description="Polar residues" evidence="2">
    <location>
        <begin position="1"/>
        <end position="11"/>
    </location>
</feature>
<gene>
    <name evidence="3" type="ORF">TWF694_001848</name>
</gene>
<evidence type="ECO:0008006" key="5">
    <source>
        <dbReference type="Google" id="ProtNLM"/>
    </source>
</evidence>
<sequence length="1216" mass="130208">MAATYTPTSKGIPSHLKLTPNQPNSASPLVRSAHAPKSPLKRALTDSRETLGLNLKRMIGTTTTSPSGLACHHPSGSIAFCTGAAVCVVKVDENLNIKSRYFLRARPSANAQTTTASGSVPSTPEAPSGRGIRTSIATRDSSIGFSPIRDFESPGKGEDGKNWSVRDRVKAATSVSFSPDGRYIAVGETGHNPRVLIYNINGVDPSGNDLVPFAILTEHTFGVKSVAFSPCSQYLASIGTINDGCLYVWSMPTVKGAPVKLHSSNRCTNLVMDMAWIGKGLITVGLRHVKIWKMEEEQIIASPQANSKSLHSIFEKFSHGKTKQPIRSQGPTVLNGRNALLGPLLEEFFISVTAISDERAIIATEKGDICVIDDGLQRVSKVASADSGVTCITVDAERKHAWVAGRQGSIRTLKLQDISNPLTPPESPSSRSGSPVLPLGCKPANVSAMASMGQNLFLIDSNRSIKVVSLKYHEGLPMPDSVAYEFPAHKTAVHGVKLMPPSAHIQADFYSWSACGTILFWDRDGNHQTEYVVELEQPKEIEDDVRNELKVVEISDIGEIIVTGDRFGVLRVIKASDKSSCYAVKAHGAEIMSISIHEGEKATMISSCARDRTVQLFTRMKKPGANWTHTQTLDDHTASVTGVMFMDNGTKLLSASADRTIVIREIVMKEGGNGDVEKLAFLAIRTINLKSTPLHMACFSDSSPYILASTTGRQVYRFDITTGKEMANFKCVDENGESVILDSITPGREVGYGKGRLVAGISSTDKSIRIYDLQGNLVEREWGHTEGVTDVAMFETPGSGDDGGRMTLISTGTDGTVMIWTYNAKLSGDADSINDGASMMSDFTASRAPIRKVLSKAEIMELTTRVGKDTDASSIASGKKDHKENKKDGLLGSEWASASDVETSSLRKVESQPAQNLAERPQTAIAPAPRPRLSERPKSAIINVSPPKHTKTSQRNSVAYIPKSGSTTSLVAPPGKAREQTAASRAPSRSSRTNSRAMSRTDTHNQADTETASSSAGTVKRKLRLPTRAREPSPPMTNSSTNNPKSSASGGSLISRRGSTSSRASSMRNNGGTNSSREASDAANANALGEQMTRSLGVFRRRVEASQYAMKAEVRKELEKELLATLKCIGCAPLPPPPPSITPTVSVSGDEGAATSPRTLQPGFPGGDGSGIRLDDQMMALVATYSERLLSVVENRLPDLATSPRPSFSGPSGGGR</sequence>
<evidence type="ECO:0000256" key="2">
    <source>
        <dbReference type="SAM" id="MobiDB-lite"/>
    </source>
</evidence>
<proteinExistence type="predicted"/>
<dbReference type="InterPro" id="IPR052779">
    <property type="entry name" value="WDR62"/>
</dbReference>
<protein>
    <recommendedName>
        <fullName evidence="5">WD40 repeat-like protein</fullName>
    </recommendedName>
</protein>
<feature type="compositionally biased region" description="Polar residues" evidence="2">
    <location>
        <begin position="109"/>
        <end position="122"/>
    </location>
</feature>
<feature type="compositionally biased region" description="Polar residues" evidence="2">
    <location>
        <begin position="1036"/>
        <end position="1052"/>
    </location>
</feature>
<feature type="compositionally biased region" description="Low complexity" evidence="2">
    <location>
        <begin position="1055"/>
        <end position="1068"/>
    </location>
</feature>
<feature type="region of interest" description="Disordered" evidence="2">
    <location>
        <begin position="1"/>
        <end position="41"/>
    </location>
</feature>
<dbReference type="InterPro" id="IPR001680">
    <property type="entry name" value="WD40_rpt"/>
</dbReference>
<dbReference type="SUPFAM" id="SSF50978">
    <property type="entry name" value="WD40 repeat-like"/>
    <property type="match status" value="2"/>
</dbReference>
<name>A0AAV9X532_9PEZI</name>
<dbReference type="EMBL" id="JAVHJO010000010">
    <property type="protein sequence ID" value="KAK6535387.1"/>
    <property type="molecule type" value="Genomic_DNA"/>
</dbReference>
<evidence type="ECO:0000313" key="4">
    <source>
        <dbReference type="Proteomes" id="UP001365542"/>
    </source>
</evidence>
<keyword evidence="4" id="KW-1185">Reference proteome</keyword>
<feature type="compositionally biased region" description="Polar residues" evidence="2">
    <location>
        <begin position="1008"/>
        <end position="1017"/>
    </location>
</feature>
<dbReference type="InterPro" id="IPR015943">
    <property type="entry name" value="WD40/YVTN_repeat-like_dom_sf"/>
</dbReference>
<feature type="compositionally biased region" description="Basic and acidic residues" evidence="2">
    <location>
        <begin position="878"/>
        <end position="889"/>
    </location>
</feature>
<dbReference type="Proteomes" id="UP001365542">
    <property type="component" value="Unassembled WGS sequence"/>
</dbReference>
<accession>A0AAV9X532</accession>
<feature type="compositionally biased region" description="Low complexity" evidence="2">
    <location>
        <begin position="982"/>
        <end position="997"/>
    </location>
</feature>